<keyword evidence="2" id="KW-1133">Transmembrane helix</keyword>
<comment type="caution">
    <text evidence="5">The sequence shown here is derived from an EMBL/GenBank/DDBJ whole genome shotgun (WGS) entry which is preliminary data.</text>
</comment>
<evidence type="ECO:0000256" key="1">
    <source>
        <dbReference type="SAM" id="MobiDB-lite"/>
    </source>
</evidence>
<organism evidence="5 6">
    <name type="scientific">Striga asiatica</name>
    <name type="common">Asiatic witchweed</name>
    <name type="synonym">Buchnera asiatica</name>
    <dbReference type="NCBI Taxonomy" id="4170"/>
    <lineage>
        <taxon>Eukaryota</taxon>
        <taxon>Viridiplantae</taxon>
        <taxon>Streptophyta</taxon>
        <taxon>Embryophyta</taxon>
        <taxon>Tracheophyta</taxon>
        <taxon>Spermatophyta</taxon>
        <taxon>Magnoliopsida</taxon>
        <taxon>eudicotyledons</taxon>
        <taxon>Gunneridae</taxon>
        <taxon>Pentapetalae</taxon>
        <taxon>asterids</taxon>
        <taxon>lamiids</taxon>
        <taxon>Lamiales</taxon>
        <taxon>Orobanchaceae</taxon>
        <taxon>Buchnereae</taxon>
        <taxon>Striga</taxon>
    </lineage>
</organism>
<dbReference type="OrthoDB" id="785602at2759"/>
<reference evidence="6" key="1">
    <citation type="journal article" date="2019" name="Curr. Biol.">
        <title>Genome Sequence of Striga asiatica Provides Insight into the Evolution of Plant Parasitism.</title>
        <authorList>
            <person name="Yoshida S."/>
            <person name="Kim S."/>
            <person name="Wafula E.K."/>
            <person name="Tanskanen J."/>
            <person name="Kim Y.M."/>
            <person name="Honaas L."/>
            <person name="Yang Z."/>
            <person name="Spallek T."/>
            <person name="Conn C.E."/>
            <person name="Ichihashi Y."/>
            <person name="Cheong K."/>
            <person name="Cui S."/>
            <person name="Der J.P."/>
            <person name="Gundlach H."/>
            <person name="Jiao Y."/>
            <person name="Hori C."/>
            <person name="Ishida J.K."/>
            <person name="Kasahara H."/>
            <person name="Kiba T."/>
            <person name="Kim M.S."/>
            <person name="Koo N."/>
            <person name="Laohavisit A."/>
            <person name="Lee Y.H."/>
            <person name="Lumba S."/>
            <person name="McCourt P."/>
            <person name="Mortimer J.C."/>
            <person name="Mutuku J.M."/>
            <person name="Nomura T."/>
            <person name="Sasaki-Sekimoto Y."/>
            <person name="Seto Y."/>
            <person name="Wang Y."/>
            <person name="Wakatake T."/>
            <person name="Sakakibara H."/>
            <person name="Demura T."/>
            <person name="Yamaguchi S."/>
            <person name="Yoneyama K."/>
            <person name="Manabe R.I."/>
            <person name="Nelson D.C."/>
            <person name="Schulman A.H."/>
            <person name="Timko M.P."/>
            <person name="dePamphilis C.W."/>
            <person name="Choi D."/>
            <person name="Shirasu K."/>
        </authorList>
    </citation>
    <scope>NUCLEOTIDE SEQUENCE [LARGE SCALE GENOMIC DNA]</scope>
    <source>
        <strain evidence="6">cv. UVA1</strain>
    </source>
</reference>
<dbReference type="InterPro" id="IPR055780">
    <property type="entry name" value="DUF7356"/>
</dbReference>
<keyword evidence="6" id="KW-1185">Reference proteome</keyword>
<name>A0A5A7RE65_STRAF</name>
<protein>
    <recommendedName>
        <fullName evidence="4">DUF7356 domain-containing protein</fullName>
    </recommendedName>
</protein>
<feature type="signal peptide" evidence="3">
    <location>
        <begin position="1"/>
        <end position="30"/>
    </location>
</feature>
<feature type="compositionally biased region" description="Polar residues" evidence="1">
    <location>
        <begin position="43"/>
        <end position="55"/>
    </location>
</feature>
<feature type="domain" description="DUF7356" evidence="4">
    <location>
        <begin position="143"/>
        <end position="233"/>
    </location>
</feature>
<keyword evidence="2" id="KW-0472">Membrane</keyword>
<evidence type="ECO:0000256" key="2">
    <source>
        <dbReference type="SAM" id="Phobius"/>
    </source>
</evidence>
<evidence type="ECO:0000313" key="6">
    <source>
        <dbReference type="Proteomes" id="UP000325081"/>
    </source>
</evidence>
<dbReference type="PANTHER" id="PTHR34200:SF2">
    <property type="entry name" value="TRANSMEMBRANE PROTEIN"/>
    <property type="match status" value="1"/>
</dbReference>
<keyword evidence="3" id="KW-0732">Signal</keyword>
<feature type="region of interest" description="Disordered" evidence="1">
    <location>
        <begin position="310"/>
        <end position="347"/>
    </location>
</feature>
<accession>A0A5A7RE65</accession>
<evidence type="ECO:0000259" key="4">
    <source>
        <dbReference type="Pfam" id="PF24053"/>
    </source>
</evidence>
<dbReference type="PANTHER" id="PTHR34200">
    <property type="entry name" value="DENTIN SIALOPHOSPHOPROTEIN-LIKE ISOFORM X1"/>
    <property type="match status" value="1"/>
</dbReference>
<feature type="compositionally biased region" description="Polar residues" evidence="1">
    <location>
        <begin position="80"/>
        <end position="98"/>
    </location>
</feature>
<dbReference type="AlphaFoldDB" id="A0A5A7RE65"/>
<sequence length="347" mass="37554">MLMFFGTNRNCFISFVLIVAFVSLSHTCDASLAFRVRKLIAPTQNNGSTPSQVAPSVSPADGANKTAKVAGETEEHGQKESQVNNQTNTSKTLPNVTESSNGNDKDDKKSSSSIPPAGAKSSNVVDRGNEKATNETMPKLVGCVASCRDQKMIACVEASKGGGSEQDLVVQNEGESTLTVKVNMPNYLTNDLPALEVAKHETKRMDISSVTGKSTELIVDSGEAKCTLQLARPVSPENLIQQLSFYSKQVTPVYAAYAFFLLVLLFGGIWACCKLRKTSNQQNGIPYQELEMGLPESVPAGNADVAVEGWDHDWDDDDWEEGNIVKSPAGPTLRPSKKDGWEDDWED</sequence>
<dbReference type="Proteomes" id="UP000325081">
    <property type="component" value="Unassembled WGS sequence"/>
</dbReference>
<feature type="region of interest" description="Disordered" evidence="1">
    <location>
        <begin position="43"/>
        <end position="133"/>
    </location>
</feature>
<feature type="chain" id="PRO_5023042104" description="DUF7356 domain-containing protein" evidence="3">
    <location>
        <begin position="31"/>
        <end position="347"/>
    </location>
</feature>
<dbReference type="Pfam" id="PF24053">
    <property type="entry name" value="DUF7356"/>
    <property type="match status" value="1"/>
</dbReference>
<evidence type="ECO:0000313" key="5">
    <source>
        <dbReference type="EMBL" id="GER55710.1"/>
    </source>
</evidence>
<feature type="transmembrane region" description="Helical" evidence="2">
    <location>
        <begin position="254"/>
        <end position="273"/>
    </location>
</feature>
<dbReference type="EMBL" id="BKCP01012181">
    <property type="protein sequence ID" value="GER55710.1"/>
    <property type="molecule type" value="Genomic_DNA"/>
</dbReference>
<gene>
    <name evidence="5" type="ORF">STAS_33399</name>
</gene>
<keyword evidence="2" id="KW-0812">Transmembrane</keyword>
<evidence type="ECO:0000256" key="3">
    <source>
        <dbReference type="SAM" id="SignalP"/>
    </source>
</evidence>
<proteinExistence type="predicted"/>